<reference evidence="2" key="1">
    <citation type="submission" date="2021-01" db="EMBL/GenBank/DDBJ databases">
        <title>Fulvivirga kasyanovii gen. nov., sp nov., a novel member of the phylum Bacteroidetes isolated from seawater in a mussel farm.</title>
        <authorList>
            <person name="Zhao L.-H."/>
            <person name="Wang Z.-J."/>
        </authorList>
    </citation>
    <scope>NUCLEOTIDE SEQUENCE</scope>
    <source>
        <strain evidence="2">2943</strain>
    </source>
</reference>
<gene>
    <name evidence="2" type="ORF">JL102_18235</name>
</gene>
<sequence>MKKYIFFICVMLWLVNVRSQAQEKLIFGDTGTTNTDPTYRPRDKDYKQKRLVSIVKTDTKGLLLGNKCMRDVTTAMGFEYIAQPKGQPGHLNEFARFWHNFGSKVTIFFKNGPFWKFKLKKKRKECRQQMGDFTG</sequence>
<keyword evidence="1" id="KW-0732">Signal</keyword>
<evidence type="ECO:0000256" key="1">
    <source>
        <dbReference type="SAM" id="SignalP"/>
    </source>
</evidence>
<protein>
    <submittedName>
        <fullName evidence="2">Uncharacterized protein</fullName>
    </submittedName>
</protein>
<feature type="signal peptide" evidence="1">
    <location>
        <begin position="1"/>
        <end position="21"/>
    </location>
</feature>
<evidence type="ECO:0000313" key="3">
    <source>
        <dbReference type="Proteomes" id="UP000659388"/>
    </source>
</evidence>
<name>A0A937FA61_9BACT</name>
<proteinExistence type="predicted"/>
<accession>A0A937FA61</accession>
<dbReference type="EMBL" id="JAESIY010000010">
    <property type="protein sequence ID" value="MBL3658096.1"/>
    <property type="molecule type" value="Genomic_DNA"/>
</dbReference>
<organism evidence="2 3">
    <name type="scientific">Fulvivirga sediminis</name>
    <dbReference type="NCBI Taxonomy" id="2803949"/>
    <lineage>
        <taxon>Bacteria</taxon>
        <taxon>Pseudomonadati</taxon>
        <taxon>Bacteroidota</taxon>
        <taxon>Cytophagia</taxon>
        <taxon>Cytophagales</taxon>
        <taxon>Fulvivirgaceae</taxon>
        <taxon>Fulvivirga</taxon>
    </lineage>
</organism>
<dbReference type="Proteomes" id="UP000659388">
    <property type="component" value="Unassembled WGS sequence"/>
</dbReference>
<dbReference type="RefSeq" id="WP_202245887.1">
    <property type="nucleotide sequence ID" value="NZ_JAESIY010000010.1"/>
</dbReference>
<dbReference type="AlphaFoldDB" id="A0A937FA61"/>
<keyword evidence="3" id="KW-1185">Reference proteome</keyword>
<feature type="chain" id="PRO_5037372872" evidence="1">
    <location>
        <begin position="22"/>
        <end position="135"/>
    </location>
</feature>
<comment type="caution">
    <text evidence="2">The sequence shown here is derived from an EMBL/GenBank/DDBJ whole genome shotgun (WGS) entry which is preliminary data.</text>
</comment>
<evidence type="ECO:0000313" key="2">
    <source>
        <dbReference type="EMBL" id="MBL3658096.1"/>
    </source>
</evidence>